<evidence type="ECO:0000256" key="2">
    <source>
        <dbReference type="ARBA" id="ARBA00023002"/>
    </source>
</evidence>
<dbReference type="PRINTS" id="PR00080">
    <property type="entry name" value="SDRFAMILY"/>
</dbReference>
<evidence type="ECO:0000256" key="3">
    <source>
        <dbReference type="RuleBase" id="RU000363"/>
    </source>
</evidence>
<sequence length="264" mass="29030">MMMMTTAVITGAGSGLGRKVAILNSTRYDNIVLIGRNSKRLNQTARECFSKGAKRVYCLMCDLTQDEEIYETGAWITSHLKSVDLLVNNAGLGYFEELLNQSFEQINRTFATDLTGMIKFTRLMLPLMLDHVGQAADIINIASIAGKIATSKTTTYAGAKFGVVGFSNALRLELKDRNVNVHTINPGPMDTNFFNIADPSGKYLKGIQQFIISSEKVAALSVKAVDQNIREINVPKIMAIGSILYTLFPKLGDQIVNSPLINRK</sequence>
<accession>A0A0R2L2G6</accession>
<organism evidence="4 5">
    <name type="scientific">Pediococcus stilesii</name>
    <dbReference type="NCBI Taxonomy" id="331679"/>
    <lineage>
        <taxon>Bacteria</taxon>
        <taxon>Bacillati</taxon>
        <taxon>Bacillota</taxon>
        <taxon>Bacilli</taxon>
        <taxon>Lactobacillales</taxon>
        <taxon>Lactobacillaceae</taxon>
        <taxon>Pediococcus</taxon>
    </lineage>
</organism>
<dbReference type="InterPro" id="IPR002347">
    <property type="entry name" value="SDR_fam"/>
</dbReference>
<dbReference type="AlphaFoldDB" id="A0A0R2L2G6"/>
<keyword evidence="5" id="KW-1185">Reference proteome</keyword>
<evidence type="ECO:0000256" key="1">
    <source>
        <dbReference type="ARBA" id="ARBA00006484"/>
    </source>
</evidence>
<dbReference type="Pfam" id="PF00106">
    <property type="entry name" value="adh_short"/>
    <property type="match status" value="1"/>
</dbReference>
<evidence type="ECO:0000313" key="5">
    <source>
        <dbReference type="Proteomes" id="UP000051859"/>
    </source>
</evidence>
<proteinExistence type="inferred from homology"/>
<dbReference type="PRINTS" id="PR00081">
    <property type="entry name" value="GDHRDH"/>
</dbReference>
<dbReference type="PATRIC" id="fig|331679.3.peg.1749"/>
<gene>
    <name evidence="4" type="ORF">IV81_GL001712</name>
</gene>
<dbReference type="EMBL" id="JQBX01000008">
    <property type="protein sequence ID" value="KRN94069.1"/>
    <property type="molecule type" value="Genomic_DNA"/>
</dbReference>
<keyword evidence="2" id="KW-0560">Oxidoreductase</keyword>
<dbReference type="SUPFAM" id="SSF51735">
    <property type="entry name" value="NAD(P)-binding Rossmann-fold domains"/>
    <property type="match status" value="1"/>
</dbReference>
<dbReference type="Gene3D" id="3.40.50.720">
    <property type="entry name" value="NAD(P)-binding Rossmann-like Domain"/>
    <property type="match status" value="1"/>
</dbReference>
<dbReference type="InterPro" id="IPR020904">
    <property type="entry name" value="Sc_DH/Rdtase_CS"/>
</dbReference>
<dbReference type="GO" id="GO:0016020">
    <property type="term" value="C:membrane"/>
    <property type="evidence" value="ECO:0007669"/>
    <property type="project" value="TreeGrafter"/>
</dbReference>
<name>A0A0R2L2G6_9LACO</name>
<dbReference type="PANTHER" id="PTHR44196">
    <property type="entry name" value="DEHYDROGENASE/REDUCTASE SDR FAMILY MEMBER 7B"/>
    <property type="match status" value="1"/>
</dbReference>
<dbReference type="InterPro" id="IPR036291">
    <property type="entry name" value="NAD(P)-bd_dom_sf"/>
</dbReference>
<dbReference type="Proteomes" id="UP000051859">
    <property type="component" value="Unassembled WGS sequence"/>
</dbReference>
<evidence type="ECO:0000313" key="4">
    <source>
        <dbReference type="EMBL" id="KRN94069.1"/>
    </source>
</evidence>
<comment type="caution">
    <text evidence="4">The sequence shown here is derived from an EMBL/GenBank/DDBJ whole genome shotgun (WGS) entry which is preliminary data.</text>
</comment>
<dbReference type="STRING" id="331679.IV81_GL001712"/>
<reference evidence="4 5" key="1">
    <citation type="journal article" date="2015" name="Genome Announc.">
        <title>Expanding the biotechnology potential of lactobacilli through comparative genomics of 213 strains and associated genera.</title>
        <authorList>
            <person name="Sun Z."/>
            <person name="Harris H.M."/>
            <person name="McCann A."/>
            <person name="Guo C."/>
            <person name="Argimon S."/>
            <person name="Zhang W."/>
            <person name="Yang X."/>
            <person name="Jeffery I.B."/>
            <person name="Cooney J.C."/>
            <person name="Kagawa T.F."/>
            <person name="Liu W."/>
            <person name="Song Y."/>
            <person name="Salvetti E."/>
            <person name="Wrobel A."/>
            <person name="Rasinkangas P."/>
            <person name="Parkhill J."/>
            <person name="Rea M.C."/>
            <person name="O'Sullivan O."/>
            <person name="Ritari J."/>
            <person name="Douillard F.P."/>
            <person name="Paul Ross R."/>
            <person name="Yang R."/>
            <person name="Briner A.E."/>
            <person name="Felis G.E."/>
            <person name="de Vos W.M."/>
            <person name="Barrangou R."/>
            <person name="Klaenhammer T.R."/>
            <person name="Caufield P.W."/>
            <person name="Cui Y."/>
            <person name="Zhang H."/>
            <person name="O'Toole P.W."/>
        </authorList>
    </citation>
    <scope>NUCLEOTIDE SEQUENCE [LARGE SCALE GENOMIC DNA]</scope>
    <source>
        <strain evidence="4 5">DSM 18001</strain>
    </source>
</reference>
<protein>
    <submittedName>
        <fullName evidence="4">Short-chain dehydrogenase</fullName>
    </submittedName>
</protein>
<comment type="similarity">
    <text evidence="1 3">Belongs to the short-chain dehydrogenases/reductases (SDR) family.</text>
</comment>
<dbReference type="PANTHER" id="PTHR44196:SF1">
    <property type="entry name" value="DEHYDROGENASE_REDUCTASE SDR FAMILY MEMBER 7B"/>
    <property type="match status" value="1"/>
</dbReference>
<dbReference type="GO" id="GO:0016491">
    <property type="term" value="F:oxidoreductase activity"/>
    <property type="evidence" value="ECO:0007669"/>
    <property type="project" value="UniProtKB-KW"/>
</dbReference>
<dbReference type="PROSITE" id="PS00061">
    <property type="entry name" value="ADH_SHORT"/>
    <property type="match status" value="1"/>
</dbReference>